<evidence type="ECO:0000313" key="3">
    <source>
        <dbReference type="Proteomes" id="UP000469559"/>
    </source>
</evidence>
<protein>
    <submittedName>
        <fullName evidence="2">MAP-homologous protein 1-like</fullName>
    </submittedName>
</protein>
<feature type="compositionally biased region" description="Polar residues" evidence="1">
    <location>
        <begin position="62"/>
        <end position="74"/>
    </location>
</feature>
<feature type="compositionally biased region" description="Basic and acidic residues" evidence="1">
    <location>
        <begin position="291"/>
        <end position="317"/>
    </location>
</feature>
<dbReference type="InterPro" id="IPR032675">
    <property type="entry name" value="LRR_dom_sf"/>
</dbReference>
<dbReference type="Gene3D" id="3.80.10.10">
    <property type="entry name" value="Ribonuclease Inhibitor"/>
    <property type="match status" value="2"/>
</dbReference>
<dbReference type="SMART" id="SM00368">
    <property type="entry name" value="LRR_RI"/>
    <property type="match status" value="2"/>
</dbReference>
<feature type="compositionally biased region" description="Polar residues" evidence="1">
    <location>
        <begin position="27"/>
        <end position="40"/>
    </location>
</feature>
<feature type="region of interest" description="Disordered" evidence="1">
    <location>
        <begin position="344"/>
        <end position="363"/>
    </location>
</feature>
<dbReference type="InterPro" id="IPR052394">
    <property type="entry name" value="LRR-containing"/>
</dbReference>
<feature type="region of interest" description="Disordered" evidence="1">
    <location>
        <begin position="960"/>
        <end position="991"/>
    </location>
</feature>
<dbReference type="EMBL" id="QGMF01000721">
    <property type="protein sequence ID" value="TVY14294.1"/>
    <property type="molecule type" value="Genomic_DNA"/>
</dbReference>
<dbReference type="PANTHER" id="PTHR24114">
    <property type="entry name" value="LEUCINE RICH REPEAT FAMILY PROTEIN"/>
    <property type="match status" value="1"/>
</dbReference>
<evidence type="ECO:0000256" key="1">
    <source>
        <dbReference type="SAM" id="MobiDB-lite"/>
    </source>
</evidence>
<accession>A0A8T9B2R8</accession>
<dbReference type="AlphaFoldDB" id="A0A8T9B2R8"/>
<feature type="region of interest" description="Disordered" evidence="1">
    <location>
        <begin position="225"/>
        <end position="336"/>
    </location>
</feature>
<feature type="compositionally biased region" description="Polar residues" evidence="1">
    <location>
        <begin position="967"/>
        <end position="981"/>
    </location>
</feature>
<dbReference type="OrthoDB" id="8436363at2759"/>
<name>A0A8T9B2R8_9HELO</name>
<feature type="non-terminal residue" evidence="2">
    <location>
        <position position="1228"/>
    </location>
</feature>
<organism evidence="2 3">
    <name type="scientific">Lachnellula arida</name>
    <dbReference type="NCBI Taxonomy" id="1316785"/>
    <lineage>
        <taxon>Eukaryota</taxon>
        <taxon>Fungi</taxon>
        <taxon>Dikarya</taxon>
        <taxon>Ascomycota</taxon>
        <taxon>Pezizomycotina</taxon>
        <taxon>Leotiomycetes</taxon>
        <taxon>Helotiales</taxon>
        <taxon>Lachnaceae</taxon>
        <taxon>Lachnellula</taxon>
    </lineage>
</organism>
<comment type="caution">
    <text evidence="2">The sequence shown here is derived from an EMBL/GenBank/DDBJ whole genome shotgun (WGS) entry which is preliminary data.</text>
</comment>
<feature type="region of interest" description="Disordered" evidence="1">
    <location>
        <begin position="1"/>
        <end position="156"/>
    </location>
</feature>
<feature type="compositionally biased region" description="Basic and acidic residues" evidence="1">
    <location>
        <begin position="225"/>
        <end position="268"/>
    </location>
</feature>
<sequence length="1228" mass="134785">MERLHGVDISWMTNHSSTKDQLKSHPAPTSVNEPDSTPNGNAHAEETPSSPKTIPRRPSFPKSGSSEKTATQNGSSPSPSVSRRNSWLSSISSKFSPGAHNNHTPPASPTIQESDAQENPVPTGPSAPKNAILQPGVKGHGDAPYTPAQPKSAQPNFLQSALRRLSSSGGVQMAANHKGPQHGLCERRVLNVDQHRERCRISDLDLSKLRRVAFCVDVEIASGPRYHDDDSFDDKERKEKKMKVAEQGEGDALKHPQEVKNEKEEHGVVKGMNAGLPKEPAKEPPATTIQMKEDSAMTEKDSKKKEKKKRSEEERKARKEKKRKLAEANGTIPVELVMNGSESSLASAQTGTGTPKTQVSPTTDPVRIYRRCCQLRETPILKKVTEQLAATTSALGVVGKLDLTGYWLQLPDLITLGDYLAVVPVKEIIMENCGLTDEGVRVILAGLLAAKCPDYVRRFKTLKEGEVLQGGYVERVVFKNNHNIGRDGWRHICLFINMCRTLKCMDLSKIPFPQPLPATTPQPASGLLGHHLNRTSSTCSNPDVSCLLCKALGERLANRDLELLNLAETGITTEQLGDLIDGAIKSGLRRLGIAGNNITTEGMQHVARFLRDGNCEGLDLGGNDLKDQLGVISDALNDGNGLYALSLADCSLTPDSLWALFPALIKLRNFRFIDLSQNHSLFDAQPSALSLLRRCVISLFYGQLSSLHVDWWLSFPKWEVGWVAAQVCLMSDQPSNEADNTPEHSALPHQLTTFELSSMSAGFNLFVHSSYLPKIPMLKRIHLTDVSMTPEQAIALAEILPESRTLAHVNLMDNPQLAALSDAKDEANQEEACALYASLMAAVRVSHTIICIDIEVPSSNSSEVVKALAKQVVAYCLRNMERGTVVEISEAVAAISEPHGGEKEVAVPDVLLHLVGHIEGFHDDSDDEPAPNEDYVIGGSGVVKALGICLRNRGNDLRRPSADRTFSDFSDNGTGSATPRTPVSGGKAKDMSKTLLDSARKIRARLQPTLLKESRSNDRANYHRLLFLDQTLEGMIKRFEDEYPETRIPITLTSPPLPPGSPMEHGIISVNHEDVSTSTPGSVEVAHLGDPIDAPISDDEDNNALRPVLSRHNSDVSLASRALSEEEGRMHRFGARFRRDILKPELEDHAHDTTAIEEMPQHLQMLRAMVDDLGGEEIKSRIESLGQEAVLEELSNEASYLRRRLMEQDPEGWEKFVESQKAALRNRN</sequence>
<feature type="compositionally biased region" description="Polar residues" evidence="1">
    <location>
        <begin position="99"/>
        <end position="114"/>
    </location>
</feature>
<keyword evidence="3" id="KW-1185">Reference proteome</keyword>
<feature type="compositionally biased region" description="Low complexity" evidence="1">
    <location>
        <begin position="75"/>
        <end position="93"/>
    </location>
</feature>
<dbReference type="Proteomes" id="UP000469559">
    <property type="component" value="Unassembled WGS sequence"/>
</dbReference>
<reference evidence="2 3" key="1">
    <citation type="submission" date="2018-05" db="EMBL/GenBank/DDBJ databases">
        <title>Whole genome sequencing for identification of molecular markers to develop diagnostic detection tools for the regulated plant pathogen Lachnellula willkommii.</title>
        <authorList>
            <person name="Giroux E."/>
            <person name="Bilodeau G."/>
        </authorList>
    </citation>
    <scope>NUCLEOTIDE SEQUENCE [LARGE SCALE GENOMIC DNA]</scope>
    <source>
        <strain evidence="2 3">CBS 203.66</strain>
    </source>
</reference>
<gene>
    <name evidence="2" type="primary">MHP1</name>
    <name evidence="2" type="ORF">LARI1_G007095</name>
</gene>
<dbReference type="SUPFAM" id="SSF52047">
    <property type="entry name" value="RNI-like"/>
    <property type="match status" value="1"/>
</dbReference>
<proteinExistence type="predicted"/>
<evidence type="ECO:0000313" key="2">
    <source>
        <dbReference type="EMBL" id="TVY14294.1"/>
    </source>
</evidence>
<dbReference type="PANTHER" id="PTHR24114:SF2">
    <property type="entry name" value="F-BOX DOMAIN-CONTAINING PROTEIN-RELATED"/>
    <property type="match status" value="1"/>
</dbReference>